<gene>
    <name evidence="3" type="ORF">OHA22_44030</name>
</gene>
<dbReference type="AlphaFoldDB" id="A0AAU2ADK3"/>
<proteinExistence type="predicted"/>
<evidence type="ECO:0000313" key="3">
    <source>
        <dbReference type="EMBL" id="WTT22014.1"/>
    </source>
</evidence>
<accession>A0AAU2ADK3</accession>
<dbReference type="EMBL" id="CP108222">
    <property type="protein sequence ID" value="WTT22014.1"/>
    <property type="molecule type" value="Genomic_DNA"/>
</dbReference>
<evidence type="ECO:0000256" key="1">
    <source>
        <dbReference type="SAM" id="MobiDB-lite"/>
    </source>
</evidence>
<sequence>MPHPTVPYVLAAPGYLAGGSDWEHLTEWLLRGHGWRDVSTIDQHTLLASPDGRLHVGLDRRGVWTWHLHATGTVGQEWAAALGAHLPVEYVTALVEHLLRPDSRHLPDLLGPLHAASWATDADADALTAVSPDGLVRFTQEAADSPSPYAWHAACAVDGFTWWTAAFTAHAPIGLVCALTRSLASPDPLPRMAIGTPLYQCGPYTRLNQTDFSYADEQALLEARITKARIHRIPRPSAGAPPPPTHRGHGTRMP</sequence>
<name>A0AAU2ADK3_9ACTN</name>
<organism evidence="3">
    <name type="scientific">Streptomyces sp. NBC_00093</name>
    <dbReference type="NCBI Taxonomy" id="2975649"/>
    <lineage>
        <taxon>Bacteria</taxon>
        <taxon>Bacillati</taxon>
        <taxon>Actinomycetota</taxon>
        <taxon>Actinomycetes</taxon>
        <taxon>Kitasatosporales</taxon>
        <taxon>Streptomycetaceae</taxon>
        <taxon>Streptomyces</taxon>
    </lineage>
</organism>
<dbReference type="Pfam" id="PF03771">
    <property type="entry name" value="SPDY"/>
    <property type="match status" value="2"/>
</dbReference>
<evidence type="ECO:0000259" key="2">
    <source>
        <dbReference type="Pfam" id="PF03771"/>
    </source>
</evidence>
<reference evidence="3" key="1">
    <citation type="submission" date="2022-10" db="EMBL/GenBank/DDBJ databases">
        <title>The complete genomes of actinobacterial strains from the NBC collection.</title>
        <authorList>
            <person name="Joergensen T.S."/>
            <person name="Alvarez Arevalo M."/>
            <person name="Sterndorff E.B."/>
            <person name="Faurdal D."/>
            <person name="Vuksanovic O."/>
            <person name="Mourched A.-S."/>
            <person name="Charusanti P."/>
            <person name="Shaw S."/>
            <person name="Blin K."/>
            <person name="Weber T."/>
        </authorList>
    </citation>
    <scope>NUCLEOTIDE SEQUENCE</scope>
    <source>
        <strain evidence="3">NBC_00093</strain>
    </source>
</reference>
<feature type="domain" description="DUF317" evidence="2">
    <location>
        <begin position="49"/>
        <end position="103"/>
    </location>
</feature>
<protein>
    <submittedName>
        <fullName evidence="3">DUF317 domain-containing protein</fullName>
    </submittedName>
</protein>
<feature type="domain" description="DUF317" evidence="2">
    <location>
        <begin position="131"/>
        <end position="189"/>
    </location>
</feature>
<dbReference type="InterPro" id="IPR005523">
    <property type="entry name" value="DUF317_SPDY"/>
</dbReference>
<feature type="region of interest" description="Disordered" evidence="1">
    <location>
        <begin position="232"/>
        <end position="254"/>
    </location>
</feature>